<evidence type="ECO:0000313" key="5">
    <source>
        <dbReference type="Proteomes" id="UP000775547"/>
    </source>
</evidence>
<comment type="caution">
    <text evidence="4">The sequence shown here is derived from an EMBL/GenBank/DDBJ whole genome shotgun (WGS) entry which is preliminary data.</text>
</comment>
<name>A0A9P7G358_9AGAR</name>
<keyword evidence="2" id="KW-1133">Transmembrane helix</keyword>
<dbReference type="EMBL" id="JABCKV010000213">
    <property type="protein sequence ID" value="KAG5642141.1"/>
    <property type="molecule type" value="Genomic_DNA"/>
</dbReference>
<organism evidence="4 5">
    <name type="scientific">Asterophora parasitica</name>
    <dbReference type="NCBI Taxonomy" id="117018"/>
    <lineage>
        <taxon>Eukaryota</taxon>
        <taxon>Fungi</taxon>
        <taxon>Dikarya</taxon>
        <taxon>Basidiomycota</taxon>
        <taxon>Agaricomycotina</taxon>
        <taxon>Agaricomycetes</taxon>
        <taxon>Agaricomycetidae</taxon>
        <taxon>Agaricales</taxon>
        <taxon>Tricholomatineae</taxon>
        <taxon>Lyophyllaceae</taxon>
        <taxon>Asterophora</taxon>
    </lineage>
</organism>
<reference evidence="4" key="2">
    <citation type="submission" date="2021-10" db="EMBL/GenBank/DDBJ databases">
        <title>Phylogenomics reveals ancestral predisposition of the termite-cultivated fungus Termitomyces towards a domesticated lifestyle.</title>
        <authorList>
            <person name="Auxier B."/>
            <person name="Grum-Grzhimaylo A."/>
            <person name="Cardenas M.E."/>
            <person name="Lodge J.D."/>
            <person name="Laessoe T."/>
            <person name="Pedersen O."/>
            <person name="Smith M.E."/>
            <person name="Kuyper T.W."/>
            <person name="Franco-Molano E.A."/>
            <person name="Baroni T.J."/>
            <person name="Aanen D.K."/>
        </authorList>
    </citation>
    <scope>NUCLEOTIDE SEQUENCE</scope>
    <source>
        <strain evidence="4">AP01</strain>
        <tissue evidence="4">Mycelium</tissue>
    </source>
</reference>
<feature type="region of interest" description="Disordered" evidence="1">
    <location>
        <begin position="62"/>
        <end position="130"/>
    </location>
</feature>
<evidence type="ECO:0000256" key="1">
    <source>
        <dbReference type="SAM" id="MobiDB-lite"/>
    </source>
</evidence>
<dbReference type="Proteomes" id="UP000775547">
    <property type="component" value="Unassembled WGS sequence"/>
</dbReference>
<proteinExistence type="predicted"/>
<evidence type="ECO:0000256" key="2">
    <source>
        <dbReference type="SAM" id="Phobius"/>
    </source>
</evidence>
<feature type="chain" id="PRO_5040262190" evidence="3">
    <location>
        <begin position="20"/>
        <end position="162"/>
    </location>
</feature>
<feature type="compositionally biased region" description="Basic and acidic residues" evidence="1">
    <location>
        <begin position="87"/>
        <end position="130"/>
    </location>
</feature>
<keyword evidence="3" id="KW-0732">Signal</keyword>
<feature type="transmembrane region" description="Helical" evidence="2">
    <location>
        <begin position="35"/>
        <end position="54"/>
    </location>
</feature>
<keyword evidence="2" id="KW-0472">Membrane</keyword>
<dbReference type="OrthoDB" id="3062801at2759"/>
<gene>
    <name evidence="4" type="ORF">DXG03_003571</name>
</gene>
<sequence>MLLFIASILSFLWRTGSVADPEGHAPLSVRASFGPRIAVTGAFVVGMVYLVLIVKTLRSYGTADDGPGTAAWRRKAAQAPVGRMGFRARDIDAAMERRGRERQRSTSGPRRREEPPEETRGASVEAQREERKGLRSILGLGIVGAKEQNFGGQLDLEKGEAR</sequence>
<dbReference type="AlphaFoldDB" id="A0A9P7G358"/>
<accession>A0A9P7G358</accession>
<keyword evidence="2" id="KW-0812">Transmembrane</keyword>
<feature type="signal peptide" evidence="3">
    <location>
        <begin position="1"/>
        <end position="19"/>
    </location>
</feature>
<evidence type="ECO:0000256" key="3">
    <source>
        <dbReference type="SAM" id="SignalP"/>
    </source>
</evidence>
<protein>
    <submittedName>
        <fullName evidence="4">Uncharacterized protein</fullName>
    </submittedName>
</protein>
<evidence type="ECO:0000313" key="4">
    <source>
        <dbReference type="EMBL" id="KAG5642141.1"/>
    </source>
</evidence>
<keyword evidence="5" id="KW-1185">Reference proteome</keyword>
<reference evidence="4" key="1">
    <citation type="submission" date="2020-07" db="EMBL/GenBank/DDBJ databases">
        <authorList>
            <person name="Nieuwenhuis M."/>
            <person name="Van De Peppel L.J.J."/>
        </authorList>
    </citation>
    <scope>NUCLEOTIDE SEQUENCE</scope>
    <source>
        <strain evidence="4">AP01</strain>
        <tissue evidence="4">Mycelium</tissue>
    </source>
</reference>